<protein>
    <submittedName>
        <fullName evidence="2">Uncharacterized protein</fullName>
    </submittedName>
</protein>
<proteinExistence type="predicted"/>
<reference evidence="2 3" key="1">
    <citation type="submission" date="2023-02" db="EMBL/GenBank/DDBJ databases">
        <title>The predominant lactic acid bacteria and yeasts involved in the spontaneous fermentation of millet during the production of the traditional porridge Hausa koko in Ghana.</title>
        <authorList>
            <person name="Atter A."/>
            <person name="Diaz M."/>
        </authorList>
    </citation>
    <scope>NUCLEOTIDE SEQUENCE [LARGE SCALE GENOMIC DNA]</scope>
    <source>
        <strain evidence="2 3">FI11640</strain>
    </source>
</reference>
<keyword evidence="1" id="KW-1133">Transmembrane helix</keyword>
<keyword evidence="1" id="KW-0812">Transmembrane</keyword>
<dbReference type="GeneID" id="78511432"/>
<feature type="transmembrane region" description="Helical" evidence="1">
    <location>
        <begin position="7"/>
        <end position="24"/>
    </location>
</feature>
<dbReference type="RefSeq" id="WP_162921604.1">
    <property type="nucleotide sequence ID" value="NZ_BJTX01000105.1"/>
</dbReference>
<evidence type="ECO:0000313" key="3">
    <source>
        <dbReference type="Proteomes" id="UP001330016"/>
    </source>
</evidence>
<evidence type="ECO:0000256" key="1">
    <source>
        <dbReference type="SAM" id="Phobius"/>
    </source>
</evidence>
<sequence length="57" mass="6476">MPMSSRFMAWLMLALNIILIGLVATMHNMAAMWLMAIIMTLDSIVSLAALYHRPQNR</sequence>
<organism evidence="2 3">
    <name type="scientific">Schleiferilactobacillus harbinensis</name>
    <dbReference type="NCBI Taxonomy" id="304207"/>
    <lineage>
        <taxon>Bacteria</taxon>
        <taxon>Bacillati</taxon>
        <taxon>Bacillota</taxon>
        <taxon>Bacilli</taxon>
        <taxon>Lactobacillales</taxon>
        <taxon>Lactobacillaceae</taxon>
        <taxon>Schleiferilactobacillus</taxon>
    </lineage>
</organism>
<keyword evidence="1" id="KW-0472">Membrane</keyword>
<feature type="transmembrane region" description="Helical" evidence="1">
    <location>
        <begin position="30"/>
        <end position="51"/>
    </location>
</feature>
<accession>A0ABU7T3A9</accession>
<evidence type="ECO:0000313" key="2">
    <source>
        <dbReference type="EMBL" id="MEE6717099.1"/>
    </source>
</evidence>
<dbReference type="Proteomes" id="UP001330016">
    <property type="component" value="Unassembled WGS sequence"/>
</dbReference>
<comment type="caution">
    <text evidence="2">The sequence shown here is derived from an EMBL/GenBank/DDBJ whole genome shotgun (WGS) entry which is preliminary data.</text>
</comment>
<dbReference type="EMBL" id="JAQSGK010000069">
    <property type="protein sequence ID" value="MEE6717099.1"/>
    <property type="molecule type" value="Genomic_DNA"/>
</dbReference>
<gene>
    <name evidence="2" type="ORF">PS435_14750</name>
</gene>
<keyword evidence="3" id="KW-1185">Reference proteome</keyword>
<name>A0ABU7T3A9_9LACO</name>